<dbReference type="EMBL" id="DVGZ01000052">
    <property type="protein sequence ID" value="HIR47056.1"/>
    <property type="molecule type" value="Genomic_DNA"/>
</dbReference>
<dbReference type="CDD" id="cd03143">
    <property type="entry name" value="A4_beta-galactosidase_middle_domain"/>
    <property type="match status" value="1"/>
</dbReference>
<sequence length="682" mass="77148">MKYWNALLHGGDYNPGQWLDHPEILKEDIRLMKLAGCNAMSVGIFDWERLEPEEGKYDFDWLAQIIDNLYENGIYTVLATPSGARPAWMAEKYPEVLRVNPDGRRILFAERHNHCWTSPVYREKVRQMNSALAQRFGKHPAVVLWHISNEYGGECHCELCQAAFREWLKKKYGTLENLNHTYWSSFWSHSYSSWDQITSSIEGIGETAHHNLILDWKRFTTDQAVDFMQAEKDALRTFSPEVPVTTNMMGFYDGLNYGKFREVCDVISWDNYPNWHNGQESLPAYIAMAHDWMRALKPGEPFLMMESSPSATNWQPVARLRRPGMHELASLQAVAHGSDSVQYFQWRKGRGGAEKFHGAVVDHDGSADHRVFRDVARVGERLHALTDTVRTVFPARVAVIHDVENRWALGEMKGLHNTQYQKGFMEDLLAMYRPFFDQGVNVDVVDEEADFTPYKLVVAPMLYLLRAGIAEKLSRFVENGGVLVGTYWTGVVDENDLCFLGGTPGQGLDAVFGLEQTEIDALYPHDKNSLRLLPDSGLHGLAREYQTGDLCQLVRVTTARTLAEYGAEFYAGTPALTVNSFGNGRAYYIACRTGQDFLNDFLGVLIRDLGLRNLDMDLPANVTVSLRRDASTGREFFFVQNFSDSAVEIALPGSFVNAETGRACEETLSLPAYGVVVLNPVK</sequence>
<evidence type="ECO:0000256" key="3">
    <source>
        <dbReference type="ARBA" id="ARBA00012756"/>
    </source>
</evidence>
<dbReference type="Gene3D" id="3.40.50.880">
    <property type="match status" value="1"/>
</dbReference>
<evidence type="ECO:0000313" key="14">
    <source>
        <dbReference type="Proteomes" id="UP000824242"/>
    </source>
</evidence>
<accession>A0A9D1DDW3</accession>
<dbReference type="GO" id="GO:0009341">
    <property type="term" value="C:beta-galactosidase complex"/>
    <property type="evidence" value="ECO:0007669"/>
    <property type="project" value="InterPro"/>
</dbReference>
<dbReference type="PIRSF" id="PIRSF001084">
    <property type="entry name" value="B-galactosidase"/>
    <property type="match status" value="1"/>
</dbReference>
<evidence type="ECO:0000256" key="4">
    <source>
        <dbReference type="ARBA" id="ARBA00022801"/>
    </source>
</evidence>
<dbReference type="InterPro" id="IPR029062">
    <property type="entry name" value="Class_I_gatase-like"/>
</dbReference>
<feature type="active site" description="Nucleophile" evidence="7">
    <location>
        <position position="306"/>
    </location>
</feature>
<dbReference type="InterPro" id="IPR017853">
    <property type="entry name" value="GH"/>
</dbReference>
<comment type="similarity">
    <text evidence="2 6">Belongs to the glycosyl hydrolase 42 family.</text>
</comment>
<reference evidence="13" key="2">
    <citation type="journal article" date="2021" name="PeerJ">
        <title>Extensive microbial diversity within the chicken gut microbiome revealed by metagenomics and culture.</title>
        <authorList>
            <person name="Gilroy R."/>
            <person name="Ravi A."/>
            <person name="Getino M."/>
            <person name="Pursley I."/>
            <person name="Horton D.L."/>
            <person name="Alikhan N.F."/>
            <person name="Baker D."/>
            <person name="Gharbi K."/>
            <person name="Hall N."/>
            <person name="Watson M."/>
            <person name="Adriaenssens E.M."/>
            <person name="Foster-Nyarko E."/>
            <person name="Jarju S."/>
            <person name="Secka A."/>
            <person name="Antonio M."/>
            <person name="Oren A."/>
            <person name="Chaudhuri R.R."/>
            <person name="La Ragione R."/>
            <person name="Hildebrand F."/>
            <person name="Pallen M.J."/>
        </authorList>
    </citation>
    <scope>NUCLEOTIDE SEQUENCE</scope>
    <source>
        <strain evidence="13">ChiSxjej1B13-7958</strain>
    </source>
</reference>
<comment type="catalytic activity">
    <reaction evidence="1 6">
        <text>Hydrolysis of terminal non-reducing beta-D-galactose residues in beta-D-galactosides.</text>
        <dbReference type="EC" id="3.2.1.23"/>
    </reaction>
</comment>
<dbReference type="GO" id="GO:0004565">
    <property type="term" value="F:beta-galactosidase activity"/>
    <property type="evidence" value="ECO:0007669"/>
    <property type="project" value="UniProtKB-EC"/>
</dbReference>
<evidence type="ECO:0000256" key="7">
    <source>
        <dbReference type="PIRSR" id="PIRSR001084-1"/>
    </source>
</evidence>
<feature type="domain" description="Glycoside hydrolase family 42 N-terminal" evidence="10">
    <location>
        <begin position="12"/>
        <end position="384"/>
    </location>
</feature>
<keyword evidence="9" id="KW-0862">Zinc</keyword>
<dbReference type="Gene3D" id="2.60.40.1180">
    <property type="entry name" value="Golgi alpha-mannosidase II"/>
    <property type="match status" value="1"/>
</dbReference>
<dbReference type="SUPFAM" id="SSF52317">
    <property type="entry name" value="Class I glutamine amidotransferase-like"/>
    <property type="match status" value="1"/>
</dbReference>
<dbReference type="InterPro" id="IPR003476">
    <property type="entry name" value="Glyco_hydro_42"/>
</dbReference>
<comment type="caution">
    <text evidence="13">The sequence shown here is derived from an EMBL/GenBank/DDBJ whole genome shotgun (WGS) entry which is preliminary data.</text>
</comment>
<dbReference type="EC" id="3.2.1.23" evidence="3 6"/>
<dbReference type="Pfam" id="PF02449">
    <property type="entry name" value="Glyco_hydro_42"/>
    <property type="match status" value="1"/>
</dbReference>
<feature type="binding site" evidence="8">
    <location>
        <position position="314"/>
    </location>
    <ligand>
        <name>substrate</name>
    </ligand>
</feature>
<keyword evidence="5 6" id="KW-0326">Glycosidase</keyword>
<dbReference type="SUPFAM" id="SSF51445">
    <property type="entry name" value="(Trans)glycosidases"/>
    <property type="match status" value="1"/>
</dbReference>
<evidence type="ECO:0000256" key="8">
    <source>
        <dbReference type="PIRSR" id="PIRSR001084-2"/>
    </source>
</evidence>
<dbReference type="Pfam" id="PF08533">
    <property type="entry name" value="Glyco_hydro_42C"/>
    <property type="match status" value="1"/>
</dbReference>
<evidence type="ECO:0000256" key="5">
    <source>
        <dbReference type="ARBA" id="ARBA00023295"/>
    </source>
</evidence>
<evidence type="ECO:0000256" key="2">
    <source>
        <dbReference type="ARBA" id="ARBA00005940"/>
    </source>
</evidence>
<keyword evidence="4 6" id="KW-0378">Hydrolase</keyword>
<evidence type="ECO:0000259" key="12">
    <source>
        <dbReference type="Pfam" id="PF08533"/>
    </source>
</evidence>
<dbReference type="InterPro" id="IPR013529">
    <property type="entry name" value="Glyco_hydro_42_N"/>
</dbReference>
<evidence type="ECO:0000256" key="6">
    <source>
        <dbReference type="PIRNR" id="PIRNR001084"/>
    </source>
</evidence>
<feature type="binding site" evidence="8">
    <location>
        <position position="111"/>
    </location>
    <ligand>
        <name>substrate</name>
    </ligand>
</feature>
<gene>
    <name evidence="13" type="ORF">IAB89_05280</name>
</gene>
<protein>
    <recommendedName>
        <fullName evidence="3 6">Beta-galactosidase</fullName>
        <shortName evidence="6">Beta-gal</shortName>
        <ecNumber evidence="3 6">3.2.1.23</ecNumber>
    </recommendedName>
</protein>
<evidence type="ECO:0000256" key="9">
    <source>
        <dbReference type="PIRSR" id="PIRSR001084-3"/>
    </source>
</evidence>
<keyword evidence="9" id="KW-0479">Metal-binding</keyword>
<feature type="binding site" evidence="8">
    <location>
        <position position="149"/>
    </location>
    <ligand>
        <name>substrate</name>
    </ligand>
</feature>
<dbReference type="PANTHER" id="PTHR36447:SF1">
    <property type="entry name" value="BETA-GALACTOSIDASE GANA"/>
    <property type="match status" value="1"/>
</dbReference>
<dbReference type="InterPro" id="IPR013738">
    <property type="entry name" value="Beta_galactosidase_Trimer"/>
</dbReference>
<feature type="domain" description="Beta-galactosidase trimerisation" evidence="11">
    <location>
        <begin position="395"/>
        <end position="611"/>
    </location>
</feature>
<proteinExistence type="inferred from homology"/>
<evidence type="ECO:0000259" key="10">
    <source>
        <dbReference type="Pfam" id="PF02449"/>
    </source>
</evidence>
<dbReference type="Gene3D" id="3.20.20.80">
    <property type="entry name" value="Glycosidases"/>
    <property type="match status" value="1"/>
</dbReference>
<dbReference type="PANTHER" id="PTHR36447">
    <property type="entry name" value="BETA-GALACTOSIDASE GANA"/>
    <property type="match status" value="1"/>
</dbReference>
<feature type="active site" description="Proton donor" evidence="7">
    <location>
        <position position="150"/>
    </location>
</feature>
<dbReference type="GO" id="GO:0046872">
    <property type="term" value="F:metal ion binding"/>
    <property type="evidence" value="ECO:0007669"/>
    <property type="project" value="UniProtKB-KW"/>
</dbReference>
<reference evidence="13" key="1">
    <citation type="submission" date="2020-10" db="EMBL/GenBank/DDBJ databases">
        <authorList>
            <person name="Gilroy R."/>
        </authorList>
    </citation>
    <scope>NUCLEOTIDE SEQUENCE</scope>
    <source>
        <strain evidence="13">ChiSxjej1B13-7958</strain>
    </source>
</reference>
<dbReference type="AlphaFoldDB" id="A0A9D1DDW3"/>
<dbReference type="Pfam" id="PF08532">
    <property type="entry name" value="Glyco_hydro_42M"/>
    <property type="match status" value="1"/>
</dbReference>
<evidence type="ECO:0000256" key="1">
    <source>
        <dbReference type="ARBA" id="ARBA00001412"/>
    </source>
</evidence>
<dbReference type="GO" id="GO:0006012">
    <property type="term" value="P:galactose metabolic process"/>
    <property type="evidence" value="ECO:0007669"/>
    <property type="project" value="InterPro"/>
</dbReference>
<dbReference type="InterPro" id="IPR013739">
    <property type="entry name" value="Beta_galactosidase_C"/>
</dbReference>
<feature type="binding site" evidence="9">
    <location>
        <position position="155"/>
    </location>
    <ligand>
        <name>Zn(2+)</name>
        <dbReference type="ChEBI" id="CHEBI:29105"/>
    </ligand>
</feature>
<feature type="binding site" evidence="9">
    <location>
        <position position="160"/>
    </location>
    <ligand>
        <name>Zn(2+)</name>
        <dbReference type="ChEBI" id="CHEBI:29105"/>
    </ligand>
</feature>
<feature type="binding site" evidence="9">
    <location>
        <position position="157"/>
    </location>
    <ligand>
        <name>Zn(2+)</name>
        <dbReference type="ChEBI" id="CHEBI:29105"/>
    </ligand>
</feature>
<name>A0A9D1DDW3_9FIRM</name>
<evidence type="ECO:0000259" key="11">
    <source>
        <dbReference type="Pfam" id="PF08532"/>
    </source>
</evidence>
<feature type="binding site" evidence="9">
    <location>
        <position position="115"/>
    </location>
    <ligand>
        <name>Zn(2+)</name>
        <dbReference type="ChEBI" id="CHEBI:29105"/>
    </ligand>
</feature>
<dbReference type="InterPro" id="IPR013780">
    <property type="entry name" value="Glyco_hydro_b"/>
</dbReference>
<evidence type="ECO:0000313" key="13">
    <source>
        <dbReference type="EMBL" id="HIR47056.1"/>
    </source>
</evidence>
<feature type="domain" description="Beta-galactosidase C-terminal" evidence="12">
    <location>
        <begin position="628"/>
        <end position="678"/>
    </location>
</feature>
<dbReference type="Proteomes" id="UP000824242">
    <property type="component" value="Unassembled WGS sequence"/>
</dbReference>
<organism evidence="13 14">
    <name type="scientific">Candidatus Caccousia avicola</name>
    <dbReference type="NCBI Taxonomy" id="2840721"/>
    <lineage>
        <taxon>Bacteria</taxon>
        <taxon>Bacillati</taxon>
        <taxon>Bacillota</taxon>
        <taxon>Clostridia</taxon>
        <taxon>Eubacteriales</taxon>
        <taxon>Oscillospiraceae</taxon>
        <taxon>Oscillospiraceae incertae sedis</taxon>
        <taxon>Candidatus Caccousia</taxon>
    </lineage>
</organism>